<reference evidence="1" key="1">
    <citation type="submission" date="2021-05" db="EMBL/GenBank/DDBJ databases">
        <authorList>
            <person name="Tanabe Y."/>
        </authorList>
    </citation>
    <scope>NUCLEOTIDE SEQUENCE</scope>
    <source>
        <strain evidence="1">BOTRYCO-1</strain>
    </source>
</reference>
<protein>
    <submittedName>
        <fullName evidence="1">Uncharacterized protein</fullName>
    </submittedName>
</protein>
<name>A0ABQ4PWB4_9PROT</name>
<gene>
    <name evidence="1" type="ORF">PsB1_1503</name>
</gene>
<comment type="caution">
    <text evidence="1">The sequence shown here is derived from an EMBL/GenBank/DDBJ whole genome shotgun (WGS) entry which is preliminary data.</text>
</comment>
<evidence type="ECO:0000313" key="2">
    <source>
        <dbReference type="Proteomes" id="UP001161064"/>
    </source>
</evidence>
<sequence length="64" mass="7033">MALIIDVTAAGVVVGHHMIGDLDDLMICENAGDFARSFDILFSKTLMQVTSKLTSVRLLRVQVR</sequence>
<organism evidence="1 2">
    <name type="scientific">Candidatus Phycosocius spiralis</name>
    <dbReference type="NCBI Taxonomy" id="2815099"/>
    <lineage>
        <taxon>Bacteria</taxon>
        <taxon>Pseudomonadati</taxon>
        <taxon>Pseudomonadota</taxon>
        <taxon>Alphaproteobacteria</taxon>
        <taxon>Caulobacterales</taxon>
        <taxon>Caulobacterales incertae sedis</taxon>
        <taxon>Candidatus Phycosocius</taxon>
    </lineage>
</organism>
<dbReference type="RefSeq" id="WP_284360220.1">
    <property type="nucleotide sequence ID" value="NZ_BPFZ01000009.1"/>
</dbReference>
<accession>A0ABQ4PWB4</accession>
<reference evidence="1" key="2">
    <citation type="journal article" date="2023" name="ISME Commun">
        <title>Characterization of a bloom-associated alphaproteobacterial lineage, 'Candidatus Phycosocius': insights into freshwater algal-bacterial interactions.</title>
        <authorList>
            <person name="Tanabe Y."/>
            <person name="Yamaguchi H."/>
            <person name="Yoshida M."/>
            <person name="Kai A."/>
            <person name="Okazaki Y."/>
        </authorList>
    </citation>
    <scope>NUCLEOTIDE SEQUENCE</scope>
    <source>
        <strain evidence="1">BOTRYCO-1</strain>
    </source>
</reference>
<dbReference type="Proteomes" id="UP001161064">
    <property type="component" value="Unassembled WGS sequence"/>
</dbReference>
<proteinExistence type="predicted"/>
<evidence type="ECO:0000313" key="1">
    <source>
        <dbReference type="EMBL" id="GIU67349.1"/>
    </source>
</evidence>
<keyword evidence="2" id="KW-1185">Reference proteome</keyword>
<dbReference type="EMBL" id="BPFZ01000009">
    <property type="protein sequence ID" value="GIU67349.1"/>
    <property type="molecule type" value="Genomic_DNA"/>
</dbReference>